<dbReference type="NCBIfam" id="TIGR00012">
    <property type="entry name" value="L29"/>
    <property type="match status" value="1"/>
</dbReference>
<evidence type="ECO:0000256" key="2">
    <source>
        <dbReference type="ARBA" id="ARBA00022980"/>
    </source>
</evidence>
<dbReference type="GO" id="GO:0003735">
    <property type="term" value="F:structural constituent of ribosome"/>
    <property type="evidence" value="ECO:0007669"/>
    <property type="project" value="InterPro"/>
</dbReference>
<reference evidence="5 6" key="1">
    <citation type="submission" date="2014-02" db="EMBL/GenBank/DDBJ databases">
        <authorList>
            <person name="Sibley D."/>
            <person name="Venepally P."/>
            <person name="Karamycheva S."/>
            <person name="Hadjithomas M."/>
            <person name="Khan A."/>
            <person name="Brunk B."/>
            <person name="Roos D."/>
            <person name="Caler E."/>
            <person name="Lorenzi H."/>
        </authorList>
    </citation>
    <scope>NUCLEOTIDE SEQUENCE [LARGE SCALE GENOMIC DNA]</scope>
    <source>
        <strain evidence="5 6">GAB2-2007-GAL-DOM2</strain>
    </source>
</reference>
<feature type="compositionally biased region" description="Basic and acidic residues" evidence="4">
    <location>
        <begin position="609"/>
        <end position="626"/>
    </location>
</feature>
<dbReference type="AlphaFoldDB" id="A0A086JVR7"/>
<keyword evidence="2 5" id="KW-0689">Ribosomal protein</keyword>
<dbReference type="VEuPathDB" id="ToxoDB:TGDOM2_275330"/>
<name>A0A086JVR7_TOXGO</name>
<protein>
    <submittedName>
        <fullName evidence="5">Ribosomal protein RPL29</fullName>
    </submittedName>
</protein>
<dbReference type="Gene3D" id="1.10.287.310">
    <property type="match status" value="1"/>
</dbReference>
<accession>A0A086JVR7</accession>
<dbReference type="HAMAP" id="MF_00374">
    <property type="entry name" value="Ribosomal_uL29"/>
    <property type="match status" value="1"/>
</dbReference>
<feature type="region of interest" description="Disordered" evidence="4">
    <location>
        <begin position="513"/>
        <end position="877"/>
    </location>
</feature>
<dbReference type="OrthoDB" id="382438at2759"/>
<feature type="compositionally biased region" description="Low complexity" evidence="4">
    <location>
        <begin position="723"/>
        <end position="746"/>
    </location>
</feature>
<evidence type="ECO:0000313" key="6">
    <source>
        <dbReference type="Proteomes" id="UP000028837"/>
    </source>
</evidence>
<feature type="compositionally biased region" description="Basic and acidic residues" evidence="4">
    <location>
        <begin position="351"/>
        <end position="364"/>
    </location>
</feature>
<evidence type="ECO:0000313" key="5">
    <source>
        <dbReference type="EMBL" id="KFG36235.1"/>
    </source>
</evidence>
<comment type="similarity">
    <text evidence="1">Belongs to the universal ribosomal protein uL29 family.</text>
</comment>
<dbReference type="InterPro" id="IPR036049">
    <property type="entry name" value="Ribosomal_uL29_sf"/>
</dbReference>
<feature type="region of interest" description="Disordered" evidence="4">
    <location>
        <begin position="338"/>
        <end position="366"/>
    </location>
</feature>
<feature type="compositionally biased region" description="Low complexity" evidence="4">
    <location>
        <begin position="522"/>
        <end position="532"/>
    </location>
</feature>
<dbReference type="GO" id="GO:0006412">
    <property type="term" value="P:translation"/>
    <property type="evidence" value="ECO:0007669"/>
    <property type="project" value="InterPro"/>
</dbReference>
<feature type="compositionally biased region" description="Basic and acidic residues" evidence="4">
    <location>
        <begin position="758"/>
        <end position="838"/>
    </location>
</feature>
<evidence type="ECO:0000256" key="4">
    <source>
        <dbReference type="SAM" id="MobiDB-lite"/>
    </source>
</evidence>
<comment type="caution">
    <text evidence="5">The sequence shown here is derived from an EMBL/GenBank/DDBJ whole genome shotgun (WGS) entry which is preliminary data.</text>
</comment>
<dbReference type="EMBL" id="AHZU02001110">
    <property type="protein sequence ID" value="KFG36235.1"/>
    <property type="molecule type" value="Genomic_DNA"/>
</dbReference>
<dbReference type="SUPFAM" id="SSF46561">
    <property type="entry name" value="Ribosomal protein L29 (L29p)"/>
    <property type="match status" value="1"/>
</dbReference>
<keyword evidence="3" id="KW-0687">Ribonucleoprotein</keyword>
<evidence type="ECO:0000256" key="1">
    <source>
        <dbReference type="ARBA" id="ARBA00009254"/>
    </source>
</evidence>
<feature type="compositionally biased region" description="Polar residues" evidence="4">
    <location>
        <begin position="856"/>
        <end position="867"/>
    </location>
</feature>
<dbReference type="GO" id="GO:1990904">
    <property type="term" value="C:ribonucleoprotein complex"/>
    <property type="evidence" value="ECO:0007669"/>
    <property type="project" value="UniProtKB-KW"/>
</dbReference>
<feature type="compositionally biased region" description="Low complexity" evidence="4">
    <location>
        <begin position="542"/>
        <end position="608"/>
    </location>
</feature>
<sequence>MATARPRCTRRAARRPSVCSFRLLSFLSLFVASSPFSRLAVFLVCFSFSRVDAHSLPASRCVIPPALPSVDTVRPTSEETVKPSGSSLRLCRFTSSSCDALFPSSASLLSSPNALCHLSLPAAPPAKASVVSSPFTSSVSLALSRNYFFPVRKLSGSFWRGTGSGRDAEGARGVQRVPQREAQADALEDGLKKGSSLHQAPAHSNPIRPHRQANAPLSEERVWTGTARAPLGFFLPQKATPPQAVPPTHCAVTSCTYTSARTSRLPAPELFAATVPRSASETHTNVDFLPLFRGKTSFLRRLASYDHRHHSAACSSFFSSVARGCQRRRRLGDREVPDTALLGDGRSLKMHGRERGEAKSETEKTSSLSLEFQIAPETVRARYREQEHRRNQRILHQSEEEWTGLAAPSMARGKRRGLGSVEMKVRKGNEIRELSTPEIEREVLLTRQEIARLELLKRAYSTEYKPHLLKEARHYLAQLLTIRYERHLGLHKDIDPWQQGLLLPVDKTLQRVETSGAPQPARSPDSSSSRPDSGSDKKRNPSSSLASASSVASDSRRLAAPSALSSSSNSSAPASKKHLSLSASEEPFTSSSASSSAPSSSSLSASPAEGDRSSSDGLSAKKESHSKLRSVSSSQQEVGREISRQERREARGSETADGGAKQRPDKTTPEGKKSKKHPEESIRSSEQPKAEWASNEKRGVQSRVEKSSENAENTDTDEEVAISKPKTSSRSSSSSLSSSPATASRLPGSDRSSWKNQAEGEQRAEAHEEKHGREQVSKKTGKEERTRVEASTAQHEKRDSKTRKDTGKETRKDVGKEKGKSQKAKTSETETKHEKFESTHGSARPGEKTAIRLEVSSVQSREATSAGLTKKSGKPRA</sequence>
<dbReference type="GO" id="GO:0005840">
    <property type="term" value="C:ribosome"/>
    <property type="evidence" value="ECO:0007669"/>
    <property type="project" value="UniProtKB-KW"/>
</dbReference>
<dbReference type="Proteomes" id="UP000028837">
    <property type="component" value="Unassembled WGS sequence"/>
</dbReference>
<gene>
    <name evidence="5" type="ORF">TGDOM2_275330</name>
</gene>
<feature type="compositionally biased region" description="Basic and acidic residues" evidence="4">
    <location>
        <begin position="638"/>
        <end position="709"/>
    </location>
</feature>
<dbReference type="Pfam" id="PF00831">
    <property type="entry name" value="Ribosomal_L29"/>
    <property type="match status" value="1"/>
</dbReference>
<organism evidence="5 6">
    <name type="scientific">Toxoplasma gondii GAB2-2007-GAL-DOM2</name>
    <dbReference type="NCBI Taxonomy" id="1130820"/>
    <lineage>
        <taxon>Eukaryota</taxon>
        <taxon>Sar</taxon>
        <taxon>Alveolata</taxon>
        <taxon>Apicomplexa</taxon>
        <taxon>Conoidasida</taxon>
        <taxon>Coccidia</taxon>
        <taxon>Eucoccidiorida</taxon>
        <taxon>Eimeriorina</taxon>
        <taxon>Sarcocystidae</taxon>
        <taxon>Toxoplasma</taxon>
    </lineage>
</organism>
<dbReference type="InterPro" id="IPR001854">
    <property type="entry name" value="Ribosomal_uL29"/>
</dbReference>
<feature type="region of interest" description="Disordered" evidence="4">
    <location>
        <begin position="188"/>
        <end position="215"/>
    </location>
</feature>
<proteinExistence type="inferred from homology"/>
<evidence type="ECO:0000256" key="3">
    <source>
        <dbReference type="ARBA" id="ARBA00023274"/>
    </source>
</evidence>